<name>A0A644X2I1_9ZZZZ</name>
<reference evidence="1" key="1">
    <citation type="submission" date="2019-08" db="EMBL/GenBank/DDBJ databases">
        <authorList>
            <person name="Kucharzyk K."/>
            <person name="Murdoch R.W."/>
            <person name="Higgins S."/>
            <person name="Loffler F."/>
        </authorList>
    </citation>
    <scope>NUCLEOTIDE SEQUENCE</scope>
</reference>
<proteinExistence type="predicted"/>
<organism evidence="1">
    <name type="scientific">bioreactor metagenome</name>
    <dbReference type="NCBI Taxonomy" id="1076179"/>
    <lineage>
        <taxon>unclassified sequences</taxon>
        <taxon>metagenomes</taxon>
        <taxon>ecological metagenomes</taxon>
    </lineage>
</organism>
<sequence>MFVQRADAEIRGVSFWIDHRAKRLIWAEALAEVGVHQRMPVVDGEGDAALLQKRLDTP</sequence>
<evidence type="ECO:0000313" key="1">
    <source>
        <dbReference type="EMBL" id="MPM10350.1"/>
    </source>
</evidence>
<accession>A0A644X2I1</accession>
<dbReference type="EMBL" id="VSSQ01001682">
    <property type="protein sequence ID" value="MPM10350.1"/>
    <property type="molecule type" value="Genomic_DNA"/>
</dbReference>
<gene>
    <name evidence="1" type="ORF">SDC9_56681</name>
</gene>
<protein>
    <submittedName>
        <fullName evidence="1">Uncharacterized protein</fullName>
    </submittedName>
</protein>
<comment type="caution">
    <text evidence="1">The sequence shown here is derived from an EMBL/GenBank/DDBJ whole genome shotgun (WGS) entry which is preliminary data.</text>
</comment>
<dbReference type="AlphaFoldDB" id="A0A644X2I1"/>